<dbReference type="InterPro" id="IPR002201">
    <property type="entry name" value="Glyco_trans_9"/>
</dbReference>
<dbReference type="Proteomes" id="UP000253918">
    <property type="component" value="Unassembled WGS sequence"/>
</dbReference>
<dbReference type="EMBL" id="QQNB01000001">
    <property type="protein sequence ID" value="RDE07458.1"/>
    <property type="molecule type" value="Genomic_DNA"/>
</dbReference>
<evidence type="ECO:0008006" key="3">
    <source>
        <dbReference type="Google" id="ProtNLM"/>
    </source>
</evidence>
<reference evidence="1 2" key="1">
    <citation type="submission" date="2018-07" db="EMBL/GenBank/DDBJ databases">
        <title>a novel species of Sphingomonas isolated from the rhizosphere soil of Araceae plant.</title>
        <authorList>
            <person name="Zhiyong W."/>
            <person name="Qinglan Z."/>
            <person name="Zhiwei F."/>
            <person name="Ding X."/>
            <person name="Gejiao W."/>
            <person name="Shixue Z."/>
        </authorList>
    </citation>
    <scope>NUCLEOTIDE SEQUENCE [LARGE SCALE GENOMIC DNA]</scope>
    <source>
        <strain evidence="1 2">WZY 27</strain>
    </source>
</reference>
<dbReference type="GO" id="GO:0016757">
    <property type="term" value="F:glycosyltransferase activity"/>
    <property type="evidence" value="ECO:0007669"/>
    <property type="project" value="InterPro"/>
</dbReference>
<dbReference type="Pfam" id="PF01075">
    <property type="entry name" value="Glyco_transf_9"/>
    <property type="match status" value="1"/>
</dbReference>
<organism evidence="1 2">
    <name type="scientific">Sphingomonas aracearum</name>
    <dbReference type="NCBI Taxonomy" id="2283317"/>
    <lineage>
        <taxon>Bacteria</taxon>
        <taxon>Pseudomonadati</taxon>
        <taxon>Pseudomonadota</taxon>
        <taxon>Alphaproteobacteria</taxon>
        <taxon>Sphingomonadales</taxon>
        <taxon>Sphingomonadaceae</taxon>
        <taxon>Sphingomonas</taxon>
    </lineage>
</organism>
<name>A0A369VYR7_9SPHN</name>
<accession>A0A369VYR7</accession>
<dbReference type="SUPFAM" id="SSF53756">
    <property type="entry name" value="UDP-Glycosyltransferase/glycogen phosphorylase"/>
    <property type="match status" value="1"/>
</dbReference>
<evidence type="ECO:0000313" key="1">
    <source>
        <dbReference type="EMBL" id="RDE07458.1"/>
    </source>
</evidence>
<sequence>MRAGDYPAAWAMSAAAMRARDPATRDDPALPYHLRWVWDGRPFEGRDVLVRCYHGLGDTIQFARFLPLLADRAASVTVEAPERLLPVLATVDARLRLLPFDVAHPLPPAECDLEITELDHALRTAPDAVPVPYVVASRAVLPRGAVGLCYKAGDWDAGRNVPPDLLAPLTGLAPCLTLNAEPTSLAVLNPDGCAFDMGATVALVAGCDLVITVDTMIAHLAGALGRPVWLMLKAEPDWRWAPERSTSAWYPSARLYVQEAPADWSGVVARVAHDLSAFSTDRRQESLS</sequence>
<gene>
    <name evidence="1" type="ORF">DVW87_03435</name>
</gene>
<keyword evidence="2" id="KW-1185">Reference proteome</keyword>
<comment type="caution">
    <text evidence="1">The sequence shown here is derived from an EMBL/GenBank/DDBJ whole genome shotgun (WGS) entry which is preliminary data.</text>
</comment>
<proteinExistence type="predicted"/>
<dbReference type="Gene3D" id="3.40.50.2000">
    <property type="entry name" value="Glycogen Phosphorylase B"/>
    <property type="match status" value="1"/>
</dbReference>
<protein>
    <recommendedName>
        <fullName evidence="3">Glycosyltransferase family 9 protein</fullName>
    </recommendedName>
</protein>
<evidence type="ECO:0000313" key="2">
    <source>
        <dbReference type="Proteomes" id="UP000253918"/>
    </source>
</evidence>
<dbReference type="OrthoDB" id="6193797at2"/>
<dbReference type="AlphaFoldDB" id="A0A369VYR7"/>